<dbReference type="EMBL" id="OCMF01000006">
    <property type="protein sequence ID" value="SOC81596.1"/>
    <property type="molecule type" value="Genomic_DNA"/>
</dbReference>
<dbReference type="InterPro" id="IPR029045">
    <property type="entry name" value="ClpP/crotonase-like_dom_sf"/>
</dbReference>
<dbReference type="OrthoDB" id="5379939at2"/>
<evidence type="ECO:0000259" key="1">
    <source>
        <dbReference type="SMART" id="SM00245"/>
    </source>
</evidence>
<keyword evidence="2" id="KW-0645">Protease</keyword>
<feature type="domain" description="Tail specific protease" evidence="1">
    <location>
        <begin position="328"/>
        <end position="540"/>
    </location>
</feature>
<dbReference type="InterPro" id="IPR005151">
    <property type="entry name" value="Tail-specific_protease"/>
</dbReference>
<dbReference type="RefSeq" id="WP_097057379.1">
    <property type="nucleotide sequence ID" value="NZ_OCMF01000006.1"/>
</dbReference>
<proteinExistence type="predicted"/>
<dbReference type="Pfam" id="PF03572">
    <property type="entry name" value="Peptidase_S41"/>
    <property type="match status" value="1"/>
</dbReference>
<dbReference type="PANTHER" id="PTHR32060">
    <property type="entry name" value="TAIL-SPECIFIC PROTEASE"/>
    <property type="match status" value="1"/>
</dbReference>
<dbReference type="Gene3D" id="2.30.42.10">
    <property type="match status" value="1"/>
</dbReference>
<dbReference type="GO" id="GO:0008236">
    <property type="term" value="F:serine-type peptidase activity"/>
    <property type="evidence" value="ECO:0007669"/>
    <property type="project" value="InterPro"/>
</dbReference>
<dbReference type="Gene3D" id="3.90.226.10">
    <property type="entry name" value="2-enoyl-CoA Hydratase, Chain A, domain 1"/>
    <property type="match status" value="1"/>
</dbReference>
<dbReference type="PANTHER" id="PTHR32060:SF22">
    <property type="entry name" value="CARBOXYL-TERMINAL-PROCESSING PEPTIDASE 3, CHLOROPLASTIC"/>
    <property type="match status" value="1"/>
</dbReference>
<keyword evidence="2" id="KW-0378">Hydrolase</keyword>
<dbReference type="SUPFAM" id="SSF52096">
    <property type="entry name" value="ClpP/crotonase"/>
    <property type="match status" value="1"/>
</dbReference>
<dbReference type="SMART" id="SM00245">
    <property type="entry name" value="TSPc"/>
    <property type="match status" value="1"/>
</dbReference>
<evidence type="ECO:0000313" key="3">
    <source>
        <dbReference type="Proteomes" id="UP000219193"/>
    </source>
</evidence>
<keyword evidence="3" id="KW-1185">Reference proteome</keyword>
<sequence>MKYFLFLSLLFFSGHGISQSLSQNEVNQQVGLVWGLLKYHHPEVSRGKFNWERELLEVLEETEDVSNQKELNKILLQLCKKVTSKRTRFKERKVSASEELFSKNVDYEWIWETNFGEELTSELLKLKNNRNIGDHYASREPLNNFLSFKNEKGLADFDASLEGHRLLLLYNFWNAIQYWYVNKYLMEEDWRESLAALTSDLSEATTVQKFELAKLKMISSLNDSHSYRISSFLGDSIYNHYPAFNGSLVNDSLVVTRTFNSELIAPTNINPGDVITAIEGLTVNDYIQKNFAPLISGSNDNYLRSKIEKWLLLSSNKDSIKVSVFSPGSNTEVQQTIPLYTSLGKESKRTDLYSPPKEQWFDLDEEVVYINLDTISPKELKTAFNYGRAKKAIVLDLRNYPSNIRDKDLSDFLYPRKKKFVKVLFPIGSHPSYGDADGKAPLRFLLDPFKTGKRNKNYYKGKVILLVNRYTMSKAEYLAMVVQGAPNVTTIGEQTAGAPMNIWMYTLSDGQTTSFTGLGGFYPDGRGVQGTGVALDHIISESAINYDPGLYLKEALKIIYGKGEYRPDEPAREGILTQKNYKRAEK</sequence>
<dbReference type="AlphaFoldDB" id="A0A285X9B3"/>
<name>A0A285X9B3_9FLAO</name>
<protein>
    <submittedName>
        <fullName evidence="2">C-terminal processing protease CtpA/Prc, contains a PDZ domain</fullName>
    </submittedName>
</protein>
<dbReference type="GO" id="GO:0006508">
    <property type="term" value="P:proteolysis"/>
    <property type="evidence" value="ECO:0007669"/>
    <property type="project" value="UniProtKB-KW"/>
</dbReference>
<organism evidence="2 3">
    <name type="scientific">Salinimicrobium sediminis</name>
    <dbReference type="NCBI Taxonomy" id="1343891"/>
    <lineage>
        <taxon>Bacteria</taxon>
        <taxon>Pseudomonadati</taxon>
        <taxon>Bacteroidota</taxon>
        <taxon>Flavobacteriia</taxon>
        <taxon>Flavobacteriales</taxon>
        <taxon>Flavobacteriaceae</taxon>
        <taxon>Salinimicrobium</taxon>
    </lineage>
</organism>
<dbReference type="Proteomes" id="UP000219193">
    <property type="component" value="Unassembled WGS sequence"/>
</dbReference>
<accession>A0A285X9B3</accession>
<dbReference type="GO" id="GO:0004175">
    <property type="term" value="F:endopeptidase activity"/>
    <property type="evidence" value="ECO:0007669"/>
    <property type="project" value="TreeGrafter"/>
</dbReference>
<evidence type="ECO:0000313" key="2">
    <source>
        <dbReference type="EMBL" id="SOC81596.1"/>
    </source>
</evidence>
<gene>
    <name evidence="2" type="ORF">SAMN06296241_3177</name>
</gene>
<reference evidence="3" key="1">
    <citation type="submission" date="2017-09" db="EMBL/GenBank/DDBJ databases">
        <authorList>
            <person name="Varghese N."/>
            <person name="Submissions S."/>
        </authorList>
    </citation>
    <scope>NUCLEOTIDE SEQUENCE [LARGE SCALE GENOMIC DNA]</scope>
    <source>
        <strain evidence="3">CGMCC 1.12641</strain>
    </source>
</reference>
<dbReference type="InterPro" id="IPR036034">
    <property type="entry name" value="PDZ_sf"/>
</dbReference>